<organism evidence="1 4">
    <name type="scientific">Clostridium pasteurianum DSM 525 = ATCC 6013</name>
    <dbReference type="NCBI Taxonomy" id="1262449"/>
    <lineage>
        <taxon>Bacteria</taxon>
        <taxon>Bacillati</taxon>
        <taxon>Bacillota</taxon>
        <taxon>Clostridia</taxon>
        <taxon>Eubacteriales</taxon>
        <taxon>Clostridiaceae</taxon>
        <taxon>Clostridium</taxon>
    </lineage>
</organism>
<accession>A0A0H3J7S6</accession>
<dbReference type="KEGG" id="cpat:CLPA_c34680"/>
<sequence length="191" mass="21128">MSRQIGLRDVSFAPLTVDPVGGSTTYGTMKKYERSISAKITPKSTSEKQYSDDDIEEIIQKFDSIDVEIELNQLSPATRAFLQGAKLINGILIENKDDVPPWVAMSFRSLKSDKTNYRYVCLLKGQFQLTADNYDTDADKLKTQTATIKATFIPRESDGNWRLIADTDGEGVDANALAGWLTAVPTIPVQA</sequence>
<dbReference type="Proteomes" id="UP000028042">
    <property type="component" value="Unassembled WGS sequence"/>
</dbReference>
<gene>
    <name evidence="1" type="ORF">CLPA_c34680</name>
    <name evidence="2" type="ORF">CP6013_03716</name>
</gene>
<dbReference type="eggNOG" id="COG5492">
    <property type="taxonomic scope" value="Bacteria"/>
</dbReference>
<evidence type="ECO:0000313" key="4">
    <source>
        <dbReference type="Proteomes" id="UP000030905"/>
    </source>
</evidence>
<evidence type="ECO:0000313" key="1">
    <source>
        <dbReference type="EMBL" id="AJA53517.1"/>
    </source>
</evidence>
<dbReference type="InterPro" id="IPR006724">
    <property type="entry name" value="Phage_TTP"/>
</dbReference>
<dbReference type="PATRIC" id="fig|1262449.3.peg.2589"/>
<dbReference type="Pfam" id="PF04630">
    <property type="entry name" value="Phage_TTP_1"/>
    <property type="match status" value="1"/>
</dbReference>
<dbReference type="RefSeq" id="WP_003445960.1">
    <property type="nucleotide sequence ID" value="NZ_ANZB01000008.1"/>
</dbReference>
<dbReference type="Proteomes" id="UP000030905">
    <property type="component" value="Chromosome"/>
</dbReference>
<dbReference type="EMBL" id="JPGY02000001">
    <property type="protein sequence ID" value="KRU14458.1"/>
    <property type="molecule type" value="Genomic_DNA"/>
</dbReference>
<dbReference type="InterPro" id="IPR006490">
    <property type="entry name" value="Maj_tail_phi13"/>
</dbReference>
<dbReference type="KEGG" id="cpae:CPAST_c34680"/>
<reference evidence="1 4" key="1">
    <citation type="journal article" date="2015" name="Genome Announc.">
        <title>Complete Genome Sequence of the Nitrogen-Fixing and Solvent-Producing Clostridium pasteurianum DSM 525.</title>
        <authorList>
            <person name="Poehlein A."/>
            <person name="Grosse-Honebrink A."/>
            <person name="Zhang Y."/>
            <person name="Minton N.P."/>
            <person name="Daniel R."/>
        </authorList>
    </citation>
    <scope>NUCLEOTIDE SEQUENCE [LARGE SCALE GENOMIC DNA]</scope>
    <source>
        <strain evidence="1">DSM 525</strain>
        <strain evidence="4">DSM 525 / ATCC 6013</strain>
    </source>
</reference>
<dbReference type="EMBL" id="CP009268">
    <property type="protein sequence ID" value="AJA53517.1"/>
    <property type="molecule type" value="Genomic_DNA"/>
</dbReference>
<proteinExistence type="predicted"/>
<evidence type="ECO:0000313" key="2">
    <source>
        <dbReference type="EMBL" id="KRU14458.1"/>
    </source>
</evidence>
<evidence type="ECO:0000313" key="3">
    <source>
        <dbReference type="Proteomes" id="UP000028042"/>
    </source>
</evidence>
<keyword evidence="4" id="KW-1185">Reference proteome</keyword>
<name>A0A0H3J7S6_CLOPA</name>
<dbReference type="NCBIfam" id="TIGR01603">
    <property type="entry name" value="maj_tail_phi13"/>
    <property type="match status" value="1"/>
</dbReference>
<protein>
    <submittedName>
        <fullName evidence="2">Phage major tail protein, phi13 family</fullName>
    </submittedName>
    <submittedName>
        <fullName evidence="1">Phi13 family phage major tail protein</fullName>
    </submittedName>
</protein>
<reference evidence="2 3" key="3">
    <citation type="journal article" name="Genome Announc.">
        <title>Improved Draft Genome Sequence of Clostridium pasteurianum Strain ATCC 6013 (DSM 525) Using a Hybrid Next-Generation Sequencing Approach.</title>
        <authorList>
            <person name="Pyne M.E."/>
            <person name="Utturkar S."/>
            <person name="Brown S.D."/>
            <person name="Moo-Young M."/>
            <person name="Chung D.A."/>
            <person name="Chou C.P."/>
        </authorList>
    </citation>
    <scope>NUCLEOTIDE SEQUENCE [LARGE SCALE GENOMIC DNA]</scope>
    <source>
        <strain evidence="2 3">ATCC 6013</strain>
    </source>
</reference>
<reference evidence="2" key="2">
    <citation type="submission" date="2015-10" db="EMBL/GenBank/DDBJ databases">
        <title>Improved Draft Genome Sequence of Clostridium pasteurianum Strain ATCC 6013 (DSM 525) Using a Hybrid Next-Generation Sequencing Approach.</title>
        <authorList>
            <person name="Pyne M.E."/>
            <person name="Utturkar S.M."/>
            <person name="Brown S.D."/>
            <person name="Moo-Young M."/>
            <person name="Chung D.A."/>
            <person name="Chou P.C."/>
        </authorList>
    </citation>
    <scope>NUCLEOTIDE SEQUENCE</scope>
    <source>
        <strain evidence="2">ATCC 6013</strain>
    </source>
</reference>
<dbReference type="GeneID" id="93075566"/>
<dbReference type="AlphaFoldDB" id="A0A0H3J7S6"/>